<sequence>MTIPETLSYDELGRARSRIIAAAQAAPTAQALFSAVSTGLADLVPVDASGWFGVDPSTLLPSWPARIENVEVGQCEA</sequence>
<dbReference type="RefSeq" id="WP_194673929.1">
    <property type="nucleotide sequence ID" value="NZ_JADKRP010000001.1"/>
</dbReference>
<dbReference type="AlphaFoldDB" id="A0A8I0VAU2"/>
<name>A0A8I0VAU2_9MICO</name>
<reference evidence="1 2" key="1">
    <citation type="submission" date="2020-10" db="EMBL/GenBank/DDBJ databases">
        <title>Draft genome sequences of plant-associated actinobacteria.</title>
        <authorList>
            <person name="Tarlachkov S.V."/>
            <person name="Starodumova I.P."/>
            <person name="Dorofeeva L.V."/>
            <person name="Prisyazhnaya N.V."/>
            <person name="Roubtsova T.V."/>
            <person name="Chizhov V.N."/>
            <person name="Nadler S.A."/>
            <person name="Subbotin S.A."/>
            <person name="Evtushenko L.I."/>
        </authorList>
    </citation>
    <scope>NUCLEOTIDE SEQUENCE [LARGE SCALE GENOMIC DNA]</scope>
    <source>
        <strain evidence="1 2">VKM Ac-2886</strain>
    </source>
</reference>
<proteinExistence type="predicted"/>
<gene>
    <name evidence="1" type="ORF">ITJ42_00165</name>
</gene>
<evidence type="ECO:0000313" key="1">
    <source>
        <dbReference type="EMBL" id="MBF4629627.1"/>
    </source>
</evidence>
<dbReference type="Proteomes" id="UP000634579">
    <property type="component" value="Unassembled WGS sequence"/>
</dbReference>
<accession>A0A8I0VAU2</accession>
<keyword evidence="2" id="KW-1185">Reference proteome</keyword>
<dbReference type="EMBL" id="JADKRP010000001">
    <property type="protein sequence ID" value="MBF4629627.1"/>
    <property type="molecule type" value="Genomic_DNA"/>
</dbReference>
<evidence type="ECO:0000313" key="2">
    <source>
        <dbReference type="Proteomes" id="UP000634579"/>
    </source>
</evidence>
<comment type="caution">
    <text evidence="1">The sequence shown here is derived from an EMBL/GenBank/DDBJ whole genome shotgun (WGS) entry which is preliminary data.</text>
</comment>
<organism evidence="1 2">
    <name type="scientific">Clavibacter phaseoli</name>
    <dbReference type="NCBI Taxonomy" id="1734031"/>
    <lineage>
        <taxon>Bacteria</taxon>
        <taxon>Bacillati</taxon>
        <taxon>Actinomycetota</taxon>
        <taxon>Actinomycetes</taxon>
        <taxon>Micrococcales</taxon>
        <taxon>Microbacteriaceae</taxon>
        <taxon>Clavibacter</taxon>
    </lineage>
</organism>
<protein>
    <submittedName>
        <fullName evidence="1">Uncharacterized protein</fullName>
    </submittedName>
</protein>